<proteinExistence type="predicted"/>
<organism evidence="5 6">
    <name type="scientific">Pelagomonas calceolata</name>
    <dbReference type="NCBI Taxonomy" id="35677"/>
    <lineage>
        <taxon>Eukaryota</taxon>
        <taxon>Sar</taxon>
        <taxon>Stramenopiles</taxon>
        <taxon>Ochrophyta</taxon>
        <taxon>Pelagophyceae</taxon>
        <taxon>Pelagomonadales</taxon>
        <taxon>Pelagomonadaceae</taxon>
        <taxon>Pelagomonas</taxon>
    </lineage>
</organism>
<feature type="repeat" description="ANK" evidence="3">
    <location>
        <begin position="35"/>
        <end position="67"/>
    </location>
</feature>
<dbReference type="Pfam" id="PF00023">
    <property type="entry name" value="Ank"/>
    <property type="match status" value="1"/>
</dbReference>
<dbReference type="PROSITE" id="PS50088">
    <property type="entry name" value="ANK_REPEAT"/>
    <property type="match status" value="1"/>
</dbReference>
<name>A0A8J2SF86_9STRA</name>
<dbReference type="PROSITE" id="PS50297">
    <property type="entry name" value="ANK_REP_REGION"/>
    <property type="match status" value="1"/>
</dbReference>
<keyword evidence="1" id="KW-0677">Repeat</keyword>
<dbReference type="PANTHER" id="PTHR24173:SF74">
    <property type="entry name" value="ANKYRIN REPEAT DOMAIN-CONTAINING PROTEIN 16"/>
    <property type="match status" value="1"/>
</dbReference>
<dbReference type="Proteomes" id="UP000789595">
    <property type="component" value="Unassembled WGS sequence"/>
</dbReference>
<keyword evidence="6" id="KW-1185">Reference proteome</keyword>
<protein>
    <submittedName>
        <fullName evidence="5">Uncharacterized protein</fullName>
    </submittedName>
</protein>
<dbReference type="InterPro" id="IPR002110">
    <property type="entry name" value="Ankyrin_rpt"/>
</dbReference>
<feature type="compositionally biased region" description="Basic residues" evidence="4">
    <location>
        <begin position="424"/>
        <end position="441"/>
    </location>
</feature>
<dbReference type="Gene3D" id="1.25.40.20">
    <property type="entry name" value="Ankyrin repeat-containing domain"/>
    <property type="match status" value="1"/>
</dbReference>
<dbReference type="PANTHER" id="PTHR24173">
    <property type="entry name" value="ANKYRIN REPEAT CONTAINING"/>
    <property type="match status" value="1"/>
</dbReference>
<accession>A0A8J2SF86</accession>
<feature type="region of interest" description="Disordered" evidence="4">
    <location>
        <begin position="421"/>
        <end position="442"/>
    </location>
</feature>
<comment type="caution">
    <text evidence="5">The sequence shown here is derived from an EMBL/GenBank/DDBJ whole genome shotgun (WGS) entry which is preliminary data.</text>
</comment>
<dbReference type="InterPro" id="IPR036770">
    <property type="entry name" value="Ankyrin_rpt-contain_sf"/>
</dbReference>
<evidence type="ECO:0000313" key="5">
    <source>
        <dbReference type="EMBL" id="CAH0364622.1"/>
    </source>
</evidence>
<sequence>MAEKYLHAVSCRGDLDAVRHCLEHAHPNVDGARTRGRTALWEAAARGHAAVCAALLDAGASPDAEDWSGSSPLVVAARRGRNRAVAAFVQRGHASSTALEAASLKGHDDVVQQLLRAGALPTPTALRDGSLNCFAMLCDHAEEAALFDAMAHHECRAKVASRIAAHLDEGIERRMFDGEDLRKVEREKAEESKRLETVNDDEDDYWSDVIDSKPCLRRGVAALLRRDVHDELRDEATRWIVLSRVAALCAGKNMEPFALHACTRSFVDGRRTLAFTGFNDGGDPLQLRQDVEVLLKNVAATADATEAAVRAVCGLRNREKRLSYAPAPRAALLLRACVARFRCKDEDSVVAGGVLTFESHEDFCDATLALCDWCWALKPEITPPPPPVVSPERQPDWCPAGAPMRRVHDRRLAVNFLGGGPARVSRRRRRPIQQQQRRRQSLPKELGRGELLDFYDGGYGLVVVKIALDEEGCTCEFRLKGPVAASTNVGERLLEPVLALPEAPVNFEDLSFVDHPPTAATLLLLADEPVSEDEDF</sequence>
<dbReference type="SUPFAM" id="SSF48403">
    <property type="entry name" value="Ankyrin repeat"/>
    <property type="match status" value="1"/>
</dbReference>
<keyword evidence="2 3" id="KW-0040">ANK repeat</keyword>
<dbReference type="AlphaFoldDB" id="A0A8J2SF86"/>
<evidence type="ECO:0000256" key="3">
    <source>
        <dbReference type="PROSITE-ProRule" id="PRU00023"/>
    </source>
</evidence>
<evidence type="ECO:0000256" key="4">
    <source>
        <dbReference type="SAM" id="MobiDB-lite"/>
    </source>
</evidence>
<dbReference type="SMART" id="SM00248">
    <property type="entry name" value="ANK"/>
    <property type="match status" value="2"/>
</dbReference>
<reference evidence="5" key="1">
    <citation type="submission" date="2021-11" db="EMBL/GenBank/DDBJ databases">
        <authorList>
            <consortium name="Genoscope - CEA"/>
            <person name="William W."/>
        </authorList>
    </citation>
    <scope>NUCLEOTIDE SEQUENCE</scope>
</reference>
<gene>
    <name evidence="5" type="ORF">PECAL_1P09930</name>
</gene>
<dbReference type="EMBL" id="CAKKNE010000001">
    <property type="protein sequence ID" value="CAH0364622.1"/>
    <property type="molecule type" value="Genomic_DNA"/>
</dbReference>
<evidence type="ECO:0000313" key="6">
    <source>
        <dbReference type="Proteomes" id="UP000789595"/>
    </source>
</evidence>
<evidence type="ECO:0000256" key="1">
    <source>
        <dbReference type="ARBA" id="ARBA00022737"/>
    </source>
</evidence>
<evidence type="ECO:0000256" key="2">
    <source>
        <dbReference type="ARBA" id="ARBA00023043"/>
    </source>
</evidence>